<evidence type="ECO:0000256" key="2">
    <source>
        <dbReference type="ARBA" id="ARBA00023015"/>
    </source>
</evidence>
<evidence type="ECO:0000256" key="5">
    <source>
        <dbReference type="ARBA" id="ARBA00023242"/>
    </source>
</evidence>
<dbReference type="Pfam" id="PF00072">
    <property type="entry name" value="Response_reg"/>
    <property type="match status" value="1"/>
</dbReference>
<dbReference type="Gene3D" id="3.40.50.2300">
    <property type="match status" value="1"/>
</dbReference>
<feature type="domain" description="HTH myb-type" evidence="9">
    <location>
        <begin position="314"/>
        <end position="373"/>
    </location>
</feature>
<keyword evidence="3" id="KW-0238">DNA-binding</keyword>
<feature type="compositionally biased region" description="Basic and acidic residues" evidence="7">
    <location>
        <begin position="165"/>
        <end position="185"/>
    </location>
</feature>
<evidence type="ECO:0000256" key="3">
    <source>
        <dbReference type="ARBA" id="ARBA00023125"/>
    </source>
</evidence>
<evidence type="ECO:0000259" key="9">
    <source>
        <dbReference type="PROSITE" id="PS51294"/>
    </source>
</evidence>
<feature type="region of interest" description="Disordered" evidence="7">
    <location>
        <begin position="164"/>
        <end position="265"/>
    </location>
</feature>
<accession>A0ABR2DGJ9</accession>
<proteinExistence type="predicted"/>
<evidence type="ECO:0008006" key="12">
    <source>
        <dbReference type="Google" id="ProtNLM"/>
    </source>
</evidence>
<dbReference type="PROSITE" id="PS51294">
    <property type="entry name" value="HTH_MYB"/>
    <property type="match status" value="1"/>
</dbReference>
<evidence type="ECO:0000256" key="7">
    <source>
        <dbReference type="SAM" id="MobiDB-lite"/>
    </source>
</evidence>
<sequence>MVCTADGLSAWKDFPKGLKVLLLDEDSESAAELKSKLEAMDYIVYPFCNENEALSAVSIRPESFHVAIVEVNINNNDGSFKFLETAKDLPTIMTSNIHCISTMMKCIALGAVEFLRKPLSEEKLRNIWQHVVHKAFNAAGKDLSESLKPVKESLVSMLHLQLENGEPKNEHSDKSEDASVIHENDPEPSTAIDMYSAPSTPQLEQGGRLLADGDCQDHSNCSPETESCEQDRESKSVETTSDNIIAEVTAPVGQPQGPRETSVKKEADLVDGTRDENTMCSQAQNGVNNKDSHAVDENPNSVSGIHSSFPSKANRKKLKVDWTPELHKKFVEAVDQLGIDQAIPSRILELMKVEGLTRHNVASHLQKYRMHRRHILPKEDDRKWPQRDHVQRSCYPHKPIMAFPSHYSSHVVPVGPPYPVWGPSPHPSSIQMWGSHSYPPWQPAESWHWKPYTGVHADAWGCPVMPPLGYCSTFTQNASVFHCSGTVDNRSGMPQNSVEHQLAEEVVDKVVKEAINKPWLPLPLGLKPPSTDSVLAELSRQGISTIPPHINGRNLS</sequence>
<dbReference type="InterPro" id="IPR001005">
    <property type="entry name" value="SANT/Myb"/>
</dbReference>
<protein>
    <recommendedName>
        <fullName evidence="12">Two-component response regulator-like APRR2</fullName>
    </recommendedName>
</protein>
<keyword evidence="4" id="KW-0804">Transcription</keyword>
<reference evidence="10 11" key="1">
    <citation type="journal article" date="2024" name="G3 (Bethesda)">
        <title>Genome assembly of Hibiscus sabdariffa L. provides insights into metabolisms of medicinal natural products.</title>
        <authorList>
            <person name="Kim T."/>
        </authorList>
    </citation>
    <scope>NUCLEOTIDE SEQUENCE [LARGE SCALE GENOMIC DNA]</scope>
    <source>
        <strain evidence="10">TK-2024</strain>
        <tissue evidence="10">Old leaves</tissue>
    </source>
</reference>
<evidence type="ECO:0000313" key="11">
    <source>
        <dbReference type="Proteomes" id="UP001472677"/>
    </source>
</evidence>
<dbReference type="InterPro" id="IPR006447">
    <property type="entry name" value="Myb_dom_plants"/>
</dbReference>
<dbReference type="InterPro" id="IPR009057">
    <property type="entry name" value="Homeodomain-like_sf"/>
</dbReference>
<gene>
    <name evidence="10" type="ORF">V6N12_044053</name>
</gene>
<dbReference type="EMBL" id="JBBPBM010000028">
    <property type="protein sequence ID" value="KAK8537911.1"/>
    <property type="molecule type" value="Genomic_DNA"/>
</dbReference>
<comment type="caution">
    <text evidence="6">Lacks conserved residue(s) required for the propagation of feature annotation.</text>
</comment>
<dbReference type="InterPro" id="IPR011006">
    <property type="entry name" value="CheY-like_superfamily"/>
</dbReference>
<dbReference type="Pfam" id="PF00249">
    <property type="entry name" value="Myb_DNA-binding"/>
    <property type="match status" value="1"/>
</dbReference>
<evidence type="ECO:0000313" key="10">
    <source>
        <dbReference type="EMBL" id="KAK8537911.1"/>
    </source>
</evidence>
<dbReference type="SUPFAM" id="SSF52172">
    <property type="entry name" value="CheY-like"/>
    <property type="match status" value="1"/>
</dbReference>
<organism evidence="10 11">
    <name type="scientific">Hibiscus sabdariffa</name>
    <name type="common">roselle</name>
    <dbReference type="NCBI Taxonomy" id="183260"/>
    <lineage>
        <taxon>Eukaryota</taxon>
        <taxon>Viridiplantae</taxon>
        <taxon>Streptophyta</taxon>
        <taxon>Embryophyta</taxon>
        <taxon>Tracheophyta</taxon>
        <taxon>Spermatophyta</taxon>
        <taxon>Magnoliopsida</taxon>
        <taxon>eudicotyledons</taxon>
        <taxon>Gunneridae</taxon>
        <taxon>Pentapetalae</taxon>
        <taxon>rosids</taxon>
        <taxon>malvids</taxon>
        <taxon>Malvales</taxon>
        <taxon>Malvaceae</taxon>
        <taxon>Malvoideae</taxon>
        <taxon>Hibiscus</taxon>
    </lineage>
</organism>
<dbReference type="NCBIfam" id="TIGR01557">
    <property type="entry name" value="myb_SHAQKYF"/>
    <property type="match status" value="1"/>
</dbReference>
<feature type="domain" description="Response regulatory" evidence="8">
    <location>
        <begin position="19"/>
        <end position="132"/>
    </location>
</feature>
<evidence type="ECO:0000259" key="8">
    <source>
        <dbReference type="PROSITE" id="PS50110"/>
    </source>
</evidence>
<evidence type="ECO:0000256" key="4">
    <source>
        <dbReference type="ARBA" id="ARBA00023163"/>
    </source>
</evidence>
<dbReference type="InterPro" id="IPR044825">
    <property type="entry name" value="GLK1/2-like"/>
</dbReference>
<dbReference type="PANTHER" id="PTHR31312:SF4">
    <property type="entry name" value="TWO-COMPONENT RESPONSE REGULATOR-LIKE APRR2"/>
    <property type="match status" value="1"/>
</dbReference>
<dbReference type="Proteomes" id="UP001472677">
    <property type="component" value="Unassembled WGS sequence"/>
</dbReference>
<keyword evidence="11" id="KW-1185">Reference proteome</keyword>
<comment type="caution">
    <text evidence="10">The sequence shown here is derived from an EMBL/GenBank/DDBJ whole genome shotgun (WGS) entry which is preliminary data.</text>
</comment>
<dbReference type="PANTHER" id="PTHR31312">
    <property type="entry name" value="TRANSCRIPTION ACTIVATOR GLK1"/>
    <property type="match status" value="1"/>
</dbReference>
<keyword evidence="2" id="KW-0805">Transcription regulation</keyword>
<dbReference type="InterPro" id="IPR001789">
    <property type="entry name" value="Sig_transdc_resp-reg_receiver"/>
</dbReference>
<evidence type="ECO:0000256" key="6">
    <source>
        <dbReference type="PROSITE-ProRule" id="PRU00169"/>
    </source>
</evidence>
<keyword evidence="5" id="KW-0539">Nucleus</keyword>
<evidence type="ECO:0000256" key="1">
    <source>
        <dbReference type="ARBA" id="ARBA00004123"/>
    </source>
</evidence>
<name>A0ABR2DGJ9_9ROSI</name>
<dbReference type="SUPFAM" id="SSF46689">
    <property type="entry name" value="Homeodomain-like"/>
    <property type="match status" value="1"/>
</dbReference>
<comment type="subcellular location">
    <subcellularLocation>
        <location evidence="1">Nucleus</location>
    </subcellularLocation>
</comment>
<dbReference type="Gene3D" id="1.10.10.60">
    <property type="entry name" value="Homeodomain-like"/>
    <property type="match status" value="1"/>
</dbReference>
<dbReference type="InterPro" id="IPR017930">
    <property type="entry name" value="Myb_dom"/>
</dbReference>
<dbReference type="PROSITE" id="PS50110">
    <property type="entry name" value="RESPONSE_REGULATORY"/>
    <property type="match status" value="1"/>
</dbReference>